<dbReference type="Proteomes" id="UP000694410">
    <property type="component" value="Unplaced"/>
</dbReference>
<name>A0A8C0TZ08_CYACU</name>
<reference evidence="3" key="2">
    <citation type="submission" date="2025-09" db="UniProtKB">
        <authorList>
            <consortium name="Ensembl"/>
        </authorList>
    </citation>
    <scope>IDENTIFICATION</scope>
</reference>
<proteinExistence type="predicted"/>
<dbReference type="Ensembl" id="ENSCCET00000002077.1">
    <property type="protein sequence ID" value="ENSCCEP00000001159.1"/>
    <property type="gene ID" value="ENSCCEG00000001423.1"/>
</dbReference>
<evidence type="ECO:0000313" key="4">
    <source>
        <dbReference type="Proteomes" id="UP000694410"/>
    </source>
</evidence>
<keyword evidence="4" id="KW-1185">Reference proteome</keyword>
<dbReference type="InterPro" id="IPR057031">
    <property type="entry name" value="SFR19-like_C"/>
</dbReference>
<evidence type="ECO:0000256" key="1">
    <source>
        <dbReference type="SAM" id="MobiDB-lite"/>
    </source>
</evidence>
<protein>
    <recommendedName>
        <fullName evidence="2">SFR19-like C-terminal domain-containing protein</fullName>
    </recommendedName>
</protein>
<evidence type="ECO:0000259" key="2">
    <source>
        <dbReference type="Pfam" id="PF23030"/>
    </source>
</evidence>
<organism evidence="3 4">
    <name type="scientific">Cyanistes caeruleus</name>
    <name type="common">Eurasian blue tit</name>
    <name type="synonym">Parus caeruleus</name>
    <dbReference type="NCBI Taxonomy" id="156563"/>
    <lineage>
        <taxon>Eukaryota</taxon>
        <taxon>Metazoa</taxon>
        <taxon>Chordata</taxon>
        <taxon>Craniata</taxon>
        <taxon>Vertebrata</taxon>
        <taxon>Euteleostomi</taxon>
        <taxon>Archelosauria</taxon>
        <taxon>Archosauria</taxon>
        <taxon>Dinosauria</taxon>
        <taxon>Saurischia</taxon>
        <taxon>Theropoda</taxon>
        <taxon>Coelurosauria</taxon>
        <taxon>Aves</taxon>
        <taxon>Neognathae</taxon>
        <taxon>Neoaves</taxon>
        <taxon>Telluraves</taxon>
        <taxon>Australaves</taxon>
        <taxon>Passeriformes</taxon>
        <taxon>Paridae</taxon>
        <taxon>Cyanistes</taxon>
    </lineage>
</organism>
<feature type="domain" description="SFR19-like C-terminal" evidence="2">
    <location>
        <begin position="36"/>
        <end position="75"/>
    </location>
</feature>
<reference evidence="3" key="1">
    <citation type="submission" date="2025-08" db="UniProtKB">
        <authorList>
            <consortium name="Ensembl"/>
        </authorList>
    </citation>
    <scope>IDENTIFICATION</scope>
</reference>
<evidence type="ECO:0000313" key="3">
    <source>
        <dbReference type="Ensembl" id="ENSCCEP00000001159.1"/>
    </source>
</evidence>
<dbReference type="Pfam" id="PF23030">
    <property type="entry name" value="SCAF11-like_C"/>
    <property type="match status" value="1"/>
</dbReference>
<sequence>MAILRKAVQKAGLKLGKKRGKTGKNGEKMGKNSEKMGKIGQKMSKIRSGEINPVKVNNLVCAYVQRYKYFRKRGRKGG</sequence>
<feature type="compositionally biased region" description="Basic and acidic residues" evidence="1">
    <location>
        <begin position="24"/>
        <end position="37"/>
    </location>
</feature>
<dbReference type="AlphaFoldDB" id="A0A8C0TZ08"/>
<feature type="region of interest" description="Disordered" evidence="1">
    <location>
        <begin position="1"/>
        <end position="38"/>
    </location>
</feature>
<accession>A0A8C0TZ08</accession>